<sequence length="129" mass="14230">MAVVTDAYGIDSNYGGESQISCGRASKLNLYNPLASALCQTLKELIPKSKGFTPTAVSNISKWQIDADINRLTPSWRSRHVDELLDHDEVLCNLKILKLPVAPDSDGIPLFALKKCTEEIRLKNNDSSK</sequence>
<organism evidence="1 2">
    <name type="scientific">Glossina pallidipes</name>
    <name type="common">Tsetse fly</name>
    <dbReference type="NCBI Taxonomy" id="7398"/>
    <lineage>
        <taxon>Eukaryota</taxon>
        <taxon>Metazoa</taxon>
        <taxon>Ecdysozoa</taxon>
        <taxon>Arthropoda</taxon>
        <taxon>Hexapoda</taxon>
        <taxon>Insecta</taxon>
        <taxon>Pterygota</taxon>
        <taxon>Neoptera</taxon>
        <taxon>Endopterygota</taxon>
        <taxon>Diptera</taxon>
        <taxon>Brachycera</taxon>
        <taxon>Muscomorpha</taxon>
        <taxon>Hippoboscoidea</taxon>
        <taxon>Glossinidae</taxon>
        <taxon>Glossina</taxon>
    </lineage>
</organism>
<reference evidence="1" key="2">
    <citation type="submission" date="2020-05" db="UniProtKB">
        <authorList>
            <consortium name="EnsemblMetazoa"/>
        </authorList>
    </citation>
    <scope>IDENTIFICATION</scope>
    <source>
        <strain evidence="1">IAEA</strain>
    </source>
</reference>
<reference evidence="2" key="1">
    <citation type="submission" date="2014-03" db="EMBL/GenBank/DDBJ databases">
        <authorList>
            <person name="Aksoy S."/>
            <person name="Warren W."/>
            <person name="Wilson R.K."/>
        </authorList>
    </citation>
    <scope>NUCLEOTIDE SEQUENCE [LARGE SCALE GENOMIC DNA]</scope>
    <source>
        <strain evidence="2">IAEA</strain>
    </source>
</reference>
<proteinExistence type="predicted"/>
<dbReference type="Proteomes" id="UP000092445">
    <property type="component" value="Unassembled WGS sequence"/>
</dbReference>
<name>A0A1A9Z8M9_GLOPL</name>
<evidence type="ECO:0000313" key="2">
    <source>
        <dbReference type="Proteomes" id="UP000092445"/>
    </source>
</evidence>
<dbReference type="EnsemblMetazoa" id="GPAI007074-RA">
    <property type="protein sequence ID" value="GPAI007074-PA"/>
    <property type="gene ID" value="GPAI007074"/>
</dbReference>
<protein>
    <submittedName>
        <fullName evidence="1">Uncharacterized protein</fullName>
    </submittedName>
</protein>
<keyword evidence="2" id="KW-1185">Reference proteome</keyword>
<dbReference type="VEuPathDB" id="VectorBase:GPAI007074"/>
<accession>A0A1A9Z8M9</accession>
<evidence type="ECO:0000313" key="1">
    <source>
        <dbReference type="EnsemblMetazoa" id="GPAI007074-PA"/>
    </source>
</evidence>
<dbReference type="AlphaFoldDB" id="A0A1A9Z8M9"/>